<feature type="transmembrane region" description="Helical" evidence="7">
    <location>
        <begin position="216"/>
        <end position="235"/>
    </location>
</feature>
<comment type="caution">
    <text evidence="9">The sequence shown here is derived from an EMBL/GenBank/DDBJ whole genome shotgun (WGS) entry which is preliminary data.</text>
</comment>
<dbReference type="GO" id="GO:0055085">
    <property type="term" value="P:transmembrane transport"/>
    <property type="evidence" value="ECO:0007669"/>
    <property type="project" value="InterPro"/>
</dbReference>
<evidence type="ECO:0000256" key="4">
    <source>
        <dbReference type="ARBA" id="ARBA00022692"/>
    </source>
</evidence>
<accession>A0A523V116</accession>
<dbReference type="GO" id="GO:0005886">
    <property type="term" value="C:plasma membrane"/>
    <property type="evidence" value="ECO:0007669"/>
    <property type="project" value="UniProtKB-SubCell"/>
</dbReference>
<feature type="transmembrane region" description="Helical" evidence="7">
    <location>
        <begin position="281"/>
        <end position="302"/>
    </location>
</feature>
<dbReference type="InterPro" id="IPR000515">
    <property type="entry name" value="MetI-like"/>
</dbReference>
<dbReference type="Pfam" id="PF00528">
    <property type="entry name" value="BPD_transp_1"/>
    <property type="match status" value="1"/>
</dbReference>
<reference evidence="9 10" key="1">
    <citation type="submission" date="2019-03" db="EMBL/GenBank/DDBJ databases">
        <title>Metabolic potential of uncultured bacteria and archaea associated with petroleum seepage in deep-sea sediments.</title>
        <authorList>
            <person name="Dong X."/>
            <person name="Hubert C."/>
        </authorList>
    </citation>
    <scope>NUCLEOTIDE SEQUENCE [LARGE SCALE GENOMIC DNA]</scope>
    <source>
        <strain evidence="9">E29_bin78</strain>
    </source>
</reference>
<proteinExistence type="inferred from homology"/>
<evidence type="ECO:0000256" key="2">
    <source>
        <dbReference type="ARBA" id="ARBA00022448"/>
    </source>
</evidence>
<keyword evidence="3" id="KW-1003">Cell membrane</keyword>
<evidence type="ECO:0000256" key="5">
    <source>
        <dbReference type="ARBA" id="ARBA00022989"/>
    </source>
</evidence>
<evidence type="ECO:0000256" key="3">
    <source>
        <dbReference type="ARBA" id="ARBA00022475"/>
    </source>
</evidence>
<evidence type="ECO:0000313" key="9">
    <source>
        <dbReference type="EMBL" id="TET48430.1"/>
    </source>
</evidence>
<dbReference type="SUPFAM" id="SSF161098">
    <property type="entry name" value="MetI-like"/>
    <property type="match status" value="1"/>
</dbReference>
<keyword evidence="2 7" id="KW-0813">Transport</keyword>
<evidence type="ECO:0000256" key="7">
    <source>
        <dbReference type="RuleBase" id="RU363032"/>
    </source>
</evidence>
<dbReference type="InterPro" id="IPR035906">
    <property type="entry name" value="MetI-like_sf"/>
</dbReference>
<dbReference type="EMBL" id="SOJK01000025">
    <property type="protein sequence ID" value="TET48430.1"/>
    <property type="molecule type" value="Genomic_DNA"/>
</dbReference>
<comment type="subcellular location">
    <subcellularLocation>
        <location evidence="1 7">Cell membrane</location>
        <topology evidence="1 7">Multi-pass membrane protein</topology>
    </subcellularLocation>
</comment>
<gene>
    <name evidence="9" type="ORF">E3J59_00585</name>
</gene>
<evidence type="ECO:0000256" key="1">
    <source>
        <dbReference type="ARBA" id="ARBA00004651"/>
    </source>
</evidence>
<comment type="similarity">
    <text evidence="7">Belongs to the binding-protein-dependent transport system permease family.</text>
</comment>
<keyword evidence="6 7" id="KW-0472">Membrane</keyword>
<feature type="transmembrane region" description="Helical" evidence="7">
    <location>
        <begin position="121"/>
        <end position="141"/>
    </location>
</feature>
<feature type="transmembrane region" description="Helical" evidence="7">
    <location>
        <begin position="88"/>
        <end position="109"/>
    </location>
</feature>
<dbReference type="Gene3D" id="1.10.3720.10">
    <property type="entry name" value="MetI-like"/>
    <property type="match status" value="1"/>
</dbReference>
<sequence>MVKKQILKQVVYRIKYKKKKYIHFWFLLPCFVVVCFLIIFPLLYSLHLSFFSWNLTTAYLGKKFVGLENFRSIFLEDARFWRTLENTLIMVSLAVGMEFGAGLGLALLLIRQIAGRKLFSVLFLIPMMVVPVVVGMVWRLLYHTSYGLVNFFLRLCRISSGVDWLGDASAAIFAIIIADIWQWTPLMFLILLGGLLSLPKEPYEAAQLDGASATQIFRYVTVPLLKSIMAIALLLRTIDAFKMFDKIWMLTQGGPGLATENTPLYIYYKAFRYFDMGYATALSYILLLIVSVIATFLLRSLFVSTE</sequence>
<feature type="transmembrane region" description="Helical" evidence="7">
    <location>
        <begin position="170"/>
        <end position="196"/>
    </location>
</feature>
<keyword evidence="4 7" id="KW-0812">Transmembrane</keyword>
<organism evidence="9 10">
    <name type="scientific">Aerophobetes bacterium</name>
    <dbReference type="NCBI Taxonomy" id="2030807"/>
    <lineage>
        <taxon>Bacteria</taxon>
        <taxon>Candidatus Aerophobota</taxon>
    </lineage>
</organism>
<keyword evidence="5 7" id="KW-1133">Transmembrane helix</keyword>
<dbReference type="Proteomes" id="UP000320679">
    <property type="component" value="Unassembled WGS sequence"/>
</dbReference>
<evidence type="ECO:0000313" key="10">
    <source>
        <dbReference type="Proteomes" id="UP000320679"/>
    </source>
</evidence>
<protein>
    <submittedName>
        <fullName evidence="9">Sugar ABC transporter permease</fullName>
    </submittedName>
</protein>
<evidence type="ECO:0000259" key="8">
    <source>
        <dbReference type="PROSITE" id="PS50928"/>
    </source>
</evidence>
<dbReference type="PROSITE" id="PS50928">
    <property type="entry name" value="ABC_TM1"/>
    <property type="match status" value="1"/>
</dbReference>
<dbReference type="PANTHER" id="PTHR43005">
    <property type="entry name" value="BLR7065 PROTEIN"/>
    <property type="match status" value="1"/>
</dbReference>
<dbReference type="PANTHER" id="PTHR43005:SF1">
    <property type="entry name" value="SPERMIDINE_PUTRESCINE TRANSPORT SYSTEM PERMEASE PROTEIN"/>
    <property type="match status" value="1"/>
</dbReference>
<feature type="transmembrane region" description="Helical" evidence="7">
    <location>
        <begin position="21"/>
        <end position="44"/>
    </location>
</feature>
<dbReference type="AlphaFoldDB" id="A0A523V116"/>
<evidence type="ECO:0000256" key="6">
    <source>
        <dbReference type="ARBA" id="ARBA00023136"/>
    </source>
</evidence>
<dbReference type="CDD" id="cd06261">
    <property type="entry name" value="TM_PBP2"/>
    <property type="match status" value="1"/>
</dbReference>
<name>A0A523V116_UNCAE</name>
<feature type="domain" description="ABC transmembrane type-1" evidence="8">
    <location>
        <begin position="84"/>
        <end position="297"/>
    </location>
</feature>